<gene>
    <name evidence="8" type="ORF">METZ01_LOCUS419266</name>
</gene>
<keyword evidence="3" id="KW-0520">NAD</keyword>
<dbReference type="InterPro" id="IPR056179">
    <property type="entry name" value="DHQS_C"/>
</dbReference>
<evidence type="ECO:0000256" key="3">
    <source>
        <dbReference type="ARBA" id="ARBA00023027"/>
    </source>
</evidence>
<evidence type="ECO:0000256" key="2">
    <source>
        <dbReference type="ARBA" id="ARBA00022605"/>
    </source>
</evidence>
<keyword evidence="5" id="KW-0456">Lyase</keyword>
<dbReference type="Gene3D" id="3.40.50.1970">
    <property type="match status" value="1"/>
</dbReference>
<evidence type="ECO:0000256" key="1">
    <source>
        <dbReference type="ARBA" id="ARBA00001911"/>
    </source>
</evidence>
<feature type="domain" description="3-dehydroquinate synthase N-terminal" evidence="6">
    <location>
        <begin position="59"/>
        <end position="170"/>
    </location>
</feature>
<feature type="non-terminal residue" evidence="8">
    <location>
        <position position="1"/>
    </location>
</feature>
<keyword evidence="2" id="KW-0028">Amino-acid biosynthesis</keyword>
<dbReference type="AlphaFoldDB" id="A0A382X5Q6"/>
<dbReference type="GO" id="GO:0003856">
    <property type="term" value="F:3-dehydroquinate synthase activity"/>
    <property type="evidence" value="ECO:0007669"/>
    <property type="project" value="TreeGrafter"/>
</dbReference>
<dbReference type="SUPFAM" id="SSF56796">
    <property type="entry name" value="Dehydroquinate synthase-like"/>
    <property type="match status" value="1"/>
</dbReference>
<organism evidence="8">
    <name type="scientific">marine metagenome</name>
    <dbReference type="NCBI Taxonomy" id="408172"/>
    <lineage>
        <taxon>unclassified sequences</taxon>
        <taxon>metagenomes</taxon>
        <taxon>ecological metagenomes</taxon>
    </lineage>
</organism>
<evidence type="ECO:0000256" key="5">
    <source>
        <dbReference type="ARBA" id="ARBA00023239"/>
    </source>
</evidence>
<reference evidence="8" key="1">
    <citation type="submission" date="2018-05" db="EMBL/GenBank/DDBJ databases">
        <authorList>
            <person name="Lanie J.A."/>
            <person name="Ng W.-L."/>
            <person name="Kazmierczak K.M."/>
            <person name="Andrzejewski T.M."/>
            <person name="Davidsen T.M."/>
            <person name="Wayne K.J."/>
            <person name="Tettelin H."/>
            <person name="Glass J.I."/>
            <person name="Rusch D."/>
            <person name="Podicherti R."/>
            <person name="Tsui H.-C.T."/>
            <person name="Winkler M.E."/>
        </authorList>
    </citation>
    <scope>NUCLEOTIDE SEQUENCE</scope>
</reference>
<evidence type="ECO:0000259" key="6">
    <source>
        <dbReference type="Pfam" id="PF01761"/>
    </source>
</evidence>
<dbReference type="PANTHER" id="PTHR43622">
    <property type="entry name" value="3-DEHYDROQUINATE SYNTHASE"/>
    <property type="match status" value="1"/>
</dbReference>
<sequence length="272" mass="30350">PDNLTLRDTLVAKDDARTHRVLVVMDEALCRAQPSLVGQVNRYFDRHGDRLKLVCDPMQFEGGERTKNSYFHVSEIHSKIEMHHIDRHSYVIAIGGGALLDMAGLASSTAHRGVRHVRIPSTTLSQADSGVGVKNGINAFGKKNFIGAFAPPYAVINDFDLLSSLNDRDKRNGYIEAVKVALIRDREFFEWIEGNAEALAAFSPEPMRQLIHRCAELHINHIATSGDPFEFDSARPLDFGHWAAHKLEQLSEYRIRHGEAVALGIALDVVYT</sequence>
<keyword evidence="4" id="KW-0057">Aromatic amino acid biosynthesis</keyword>
<dbReference type="GO" id="GO:0008652">
    <property type="term" value="P:amino acid biosynthetic process"/>
    <property type="evidence" value="ECO:0007669"/>
    <property type="project" value="UniProtKB-KW"/>
</dbReference>
<evidence type="ECO:0000259" key="7">
    <source>
        <dbReference type="Pfam" id="PF24621"/>
    </source>
</evidence>
<comment type="cofactor">
    <cofactor evidence="1">
        <name>NAD(+)</name>
        <dbReference type="ChEBI" id="CHEBI:57540"/>
    </cofactor>
</comment>
<dbReference type="Pfam" id="PF01761">
    <property type="entry name" value="DHQ_synthase"/>
    <property type="match status" value="1"/>
</dbReference>
<dbReference type="Gene3D" id="1.20.1090.10">
    <property type="entry name" value="Dehydroquinate synthase-like - alpha domain"/>
    <property type="match status" value="1"/>
</dbReference>
<dbReference type="EMBL" id="UINC01165168">
    <property type="protein sequence ID" value="SVD66412.1"/>
    <property type="molecule type" value="Genomic_DNA"/>
</dbReference>
<accession>A0A382X5Q6</accession>
<evidence type="ECO:0000256" key="4">
    <source>
        <dbReference type="ARBA" id="ARBA00023141"/>
    </source>
</evidence>
<protein>
    <submittedName>
        <fullName evidence="8">Uncharacterized protein</fullName>
    </submittedName>
</protein>
<dbReference type="Pfam" id="PF24621">
    <property type="entry name" value="DHQS_C"/>
    <property type="match status" value="1"/>
</dbReference>
<feature type="non-terminal residue" evidence="8">
    <location>
        <position position="272"/>
    </location>
</feature>
<dbReference type="InterPro" id="IPR050071">
    <property type="entry name" value="Dehydroquinate_synthase"/>
</dbReference>
<dbReference type="InterPro" id="IPR030960">
    <property type="entry name" value="DHQS/DOIS_N"/>
</dbReference>
<proteinExistence type="predicted"/>
<dbReference type="GO" id="GO:0009073">
    <property type="term" value="P:aromatic amino acid family biosynthetic process"/>
    <property type="evidence" value="ECO:0007669"/>
    <property type="project" value="UniProtKB-KW"/>
</dbReference>
<dbReference type="PANTHER" id="PTHR43622:SF7">
    <property type="entry name" value="3-DEHYDROQUINATE SYNTHASE, CHLOROPLASTIC"/>
    <property type="match status" value="1"/>
</dbReference>
<name>A0A382X5Q6_9ZZZZ</name>
<feature type="domain" description="3-dehydroquinate synthase C-terminal" evidence="7">
    <location>
        <begin position="173"/>
        <end position="269"/>
    </location>
</feature>
<dbReference type="NCBIfam" id="NF004852">
    <property type="entry name" value="PRK06203.1"/>
    <property type="match status" value="1"/>
</dbReference>
<evidence type="ECO:0000313" key="8">
    <source>
        <dbReference type="EMBL" id="SVD66412.1"/>
    </source>
</evidence>